<evidence type="ECO:0000259" key="1">
    <source>
        <dbReference type="PROSITE" id="PS50943"/>
    </source>
</evidence>
<gene>
    <name evidence="2" type="ORF">IAB37_01685</name>
</gene>
<dbReference type="AlphaFoldDB" id="A0A9D1DWM3"/>
<reference evidence="2" key="2">
    <citation type="journal article" date="2021" name="PeerJ">
        <title>Extensive microbial diversity within the chicken gut microbiome revealed by metagenomics and culture.</title>
        <authorList>
            <person name="Gilroy R."/>
            <person name="Ravi A."/>
            <person name="Getino M."/>
            <person name="Pursley I."/>
            <person name="Horton D.L."/>
            <person name="Alikhan N.F."/>
            <person name="Baker D."/>
            <person name="Gharbi K."/>
            <person name="Hall N."/>
            <person name="Watson M."/>
            <person name="Adriaenssens E.M."/>
            <person name="Foster-Nyarko E."/>
            <person name="Jarju S."/>
            <person name="Secka A."/>
            <person name="Antonio M."/>
            <person name="Oren A."/>
            <person name="Chaudhuri R.R."/>
            <person name="La Ragione R."/>
            <person name="Hildebrand F."/>
            <person name="Pallen M.J."/>
        </authorList>
    </citation>
    <scope>NUCLEOTIDE SEQUENCE</scope>
    <source>
        <strain evidence="2">CHK189-12415</strain>
    </source>
</reference>
<dbReference type="SMART" id="SM00530">
    <property type="entry name" value="HTH_XRE"/>
    <property type="match status" value="1"/>
</dbReference>
<dbReference type="GO" id="GO:0003677">
    <property type="term" value="F:DNA binding"/>
    <property type="evidence" value="ECO:0007669"/>
    <property type="project" value="InterPro"/>
</dbReference>
<feature type="domain" description="HTH cro/C1-type" evidence="1">
    <location>
        <begin position="7"/>
        <end position="60"/>
    </location>
</feature>
<dbReference type="Pfam" id="PF01381">
    <property type="entry name" value="HTH_3"/>
    <property type="match status" value="1"/>
</dbReference>
<reference evidence="2" key="1">
    <citation type="submission" date="2020-10" db="EMBL/GenBank/DDBJ databases">
        <authorList>
            <person name="Gilroy R."/>
        </authorList>
    </citation>
    <scope>NUCLEOTIDE SEQUENCE</scope>
    <source>
        <strain evidence="2">CHK189-12415</strain>
    </source>
</reference>
<dbReference type="Proteomes" id="UP000824241">
    <property type="component" value="Unassembled WGS sequence"/>
</dbReference>
<dbReference type="Gene3D" id="1.10.260.40">
    <property type="entry name" value="lambda repressor-like DNA-binding domains"/>
    <property type="match status" value="1"/>
</dbReference>
<feature type="non-terminal residue" evidence="2">
    <location>
        <position position="98"/>
    </location>
</feature>
<proteinExistence type="predicted"/>
<dbReference type="PROSITE" id="PS50943">
    <property type="entry name" value="HTH_CROC1"/>
    <property type="match status" value="1"/>
</dbReference>
<dbReference type="EMBL" id="DVHA01000051">
    <property type="protein sequence ID" value="HIR60273.1"/>
    <property type="molecule type" value="Genomic_DNA"/>
</dbReference>
<accession>A0A9D1DWM3</accession>
<comment type="caution">
    <text evidence="2">The sequence shown here is derived from an EMBL/GenBank/DDBJ whole genome shotgun (WGS) entry which is preliminary data.</text>
</comment>
<dbReference type="InterPro" id="IPR001387">
    <property type="entry name" value="Cro/C1-type_HTH"/>
</dbReference>
<dbReference type="InterPro" id="IPR010982">
    <property type="entry name" value="Lambda_DNA-bd_dom_sf"/>
</dbReference>
<organism evidence="2 3">
    <name type="scientific">Candidatus Faecivivens stercoravium</name>
    <dbReference type="NCBI Taxonomy" id="2840803"/>
    <lineage>
        <taxon>Bacteria</taxon>
        <taxon>Bacillati</taxon>
        <taxon>Bacillota</taxon>
        <taxon>Clostridia</taxon>
        <taxon>Eubacteriales</taxon>
        <taxon>Oscillospiraceae</taxon>
        <taxon>Oscillospiraceae incertae sedis</taxon>
        <taxon>Candidatus Faecivivens</taxon>
    </lineage>
</organism>
<protein>
    <submittedName>
        <fullName evidence="2">Helix-turn-helix transcriptional regulator</fullName>
    </submittedName>
</protein>
<evidence type="ECO:0000313" key="3">
    <source>
        <dbReference type="Proteomes" id="UP000824241"/>
    </source>
</evidence>
<dbReference type="SUPFAM" id="SSF47413">
    <property type="entry name" value="lambda repressor-like DNA-binding domains"/>
    <property type="match status" value="1"/>
</dbReference>
<sequence length="98" mass="11128">MEFRERLKQVMQEQGITRYRLSELSGIAPSTINNFFSGTSPSVNTVTQLCDGLGLTLSQFFADRETETLYPLTKDQIILIEKWGKLSKEQQKALSVIL</sequence>
<dbReference type="CDD" id="cd00093">
    <property type="entry name" value="HTH_XRE"/>
    <property type="match status" value="1"/>
</dbReference>
<evidence type="ECO:0000313" key="2">
    <source>
        <dbReference type="EMBL" id="HIR60273.1"/>
    </source>
</evidence>
<name>A0A9D1DWM3_9FIRM</name>